<organism evidence="1 2">
    <name type="scientific">Candidatus Magnetobacterium casense</name>
    <dbReference type="NCBI Taxonomy" id="1455061"/>
    <lineage>
        <taxon>Bacteria</taxon>
        <taxon>Pseudomonadati</taxon>
        <taxon>Nitrospirota</taxon>
        <taxon>Thermodesulfovibrionia</taxon>
        <taxon>Thermodesulfovibrionales</taxon>
        <taxon>Candidatus Magnetobacteriaceae</taxon>
        <taxon>Candidatus Magnetobacterium</taxon>
    </lineage>
</organism>
<protein>
    <submittedName>
        <fullName evidence="1">AAA family ATPase</fullName>
    </submittedName>
</protein>
<name>A0ABS6S190_9BACT</name>
<sequence>MPGCGKTTFMGSIPKSILLDFEGEARFLVAPQAKILTITDGNDFQDIIDWLCAEGPKGSGFSTVSIDTLNLMVRYCIPHLTNQHNNKIRAKTGSDTGGGRLIDDIREYGQGGAGWGKINDYFLLTFLRLKVAGYGICASGHCRTETVEDVSSTTGSRTVIRSTLNPGVLDYIQQMTQFCCRIRHGLTTETVPLKNAKGEVVSSEITKTRRYLLDLLATSSSPQSEAIVKARLVQFFLAPGTPMKDFITVDITGNTGWIYFAGQYTEACARAKASVTEQAQKPLTKENS</sequence>
<comment type="caution">
    <text evidence="1">The sequence shown here is derived from an EMBL/GenBank/DDBJ whole genome shotgun (WGS) entry which is preliminary data.</text>
</comment>
<gene>
    <name evidence="1" type="ORF">HWQ67_13570</name>
</gene>
<evidence type="ECO:0000313" key="1">
    <source>
        <dbReference type="EMBL" id="MBV6342613.1"/>
    </source>
</evidence>
<dbReference type="EMBL" id="JABXWD010000295">
    <property type="protein sequence ID" value="MBV6342613.1"/>
    <property type="molecule type" value="Genomic_DNA"/>
</dbReference>
<dbReference type="Pfam" id="PF13479">
    <property type="entry name" value="AAA_24"/>
    <property type="match status" value="1"/>
</dbReference>
<dbReference type="Proteomes" id="UP001196980">
    <property type="component" value="Unassembled WGS sequence"/>
</dbReference>
<evidence type="ECO:0000313" key="2">
    <source>
        <dbReference type="Proteomes" id="UP001196980"/>
    </source>
</evidence>
<accession>A0ABS6S190</accession>
<proteinExistence type="predicted"/>
<reference evidence="1 2" key="1">
    <citation type="journal article" date="2020" name="J Geophys Res Biogeosci">
        <title>Magnetotaxis as an Adaptation to Enable Bacterial Shuttling of Microbial Sulfur and Sulfur Cycling Across Aquatic Oxic#Anoxic Interfaces.</title>
        <authorList>
            <person name="Li J."/>
            <person name="Liu P."/>
            <person name="Wang J."/>
            <person name="Roberts A.P."/>
            <person name="Pan Y."/>
        </authorList>
    </citation>
    <scope>NUCLEOTIDE SEQUENCE [LARGE SCALE GENOMIC DNA]</scope>
    <source>
        <strain evidence="1 2">MYR-1_YQ</strain>
    </source>
</reference>
<keyword evidence="2" id="KW-1185">Reference proteome</keyword>